<organism evidence="1 2">
    <name type="scientific">Pelagirhabdus alkalitolerans</name>
    <dbReference type="NCBI Taxonomy" id="1612202"/>
    <lineage>
        <taxon>Bacteria</taxon>
        <taxon>Bacillati</taxon>
        <taxon>Bacillota</taxon>
        <taxon>Bacilli</taxon>
        <taxon>Bacillales</taxon>
        <taxon>Bacillaceae</taxon>
        <taxon>Pelagirhabdus</taxon>
    </lineage>
</organism>
<dbReference type="EMBL" id="FMYI01000015">
    <property type="protein sequence ID" value="SDC64500.1"/>
    <property type="molecule type" value="Genomic_DNA"/>
</dbReference>
<dbReference type="RefSeq" id="WP_090797336.1">
    <property type="nucleotide sequence ID" value="NZ_FMYI01000015.1"/>
</dbReference>
<reference evidence="2" key="1">
    <citation type="submission" date="2016-09" db="EMBL/GenBank/DDBJ databases">
        <authorList>
            <person name="Varghese N."/>
            <person name="Submissions S."/>
        </authorList>
    </citation>
    <scope>NUCLEOTIDE SEQUENCE [LARGE SCALE GENOMIC DNA]</scope>
    <source>
        <strain evidence="2">S5</strain>
    </source>
</reference>
<dbReference type="GO" id="GO:0046685">
    <property type="term" value="P:response to arsenic-containing substance"/>
    <property type="evidence" value="ECO:0007669"/>
    <property type="project" value="InterPro"/>
</dbReference>
<protein>
    <submittedName>
        <fullName evidence="1">Arsenical resistance operon trans-acting repressor ArsD</fullName>
    </submittedName>
</protein>
<dbReference type="STRING" id="1612202.SAMN05421734_11516"/>
<sequence>MSQMVIFEPAMCCDTGVCGPSVDQELLRLSTVLNNLKDQGVLVERYNLTNNPQIFVDNQTINTILNEEGVEALPVTIVDGKVFKKQAYPTNEEIKEQLNVPASHLTAQFNVINNDCGCDDGCC</sequence>
<proteinExistence type="predicted"/>
<dbReference type="OrthoDB" id="9801358at2"/>
<dbReference type="AlphaFoldDB" id="A0A1G6N9G5"/>
<evidence type="ECO:0000313" key="1">
    <source>
        <dbReference type="EMBL" id="SDC64500.1"/>
    </source>
</evidence>
<accession>A0A1G6N9G5</accession>
<dbReference type="Proteomes" id="UP000242949">
    <property type="component" value="Unassembled WGS sequence"/>
</dbReference>
<dbReference type="NCBIfam" id="NF033727">
    <property type="entry name" value="chaperon_ArsD"/>
    <property type="match status" value="1"/>
</dbReference>
<dbReference type="Pfam" id="PF06953">
    <property type="entry name" value="ArsD"/>
    <property type="match status" value="1"/>
</dbReference>
<dbReference type="GO" id="GO:0045892">
    <property type="term" value="P:negative regulation of DNA-templated transcription"/>
    <property type="evidence" value="ECO:0007669"/>
    <property type="project" value="InterPro"/>
</dbReference>
<dbReference type="GO" id="GO:0003677">
    <property type="term" value="F:DNA binding"/>
    <property type="evidence" value="ECO:0007669"/>
    <property type="project" value="InterPro"/>
</dbReference>
<dbReference type="Gene3D" id="3.40.30.10">
    <property type="entry name" value="Glutaredoxin"/>
    <property type="match status" value="1"/>
</dbReference>
<keyword evidence="2" id="KW-1185">Reference proteome</keyword>
<name>A0A1G6N9G5_9BACI</name>
<evidence type="ECO:0000313" key="2">
    <source>
        <dbReference type="Proteomes" id="UP000242949"/>
    </source>
</evidence>
<gene>
    <name evidence="1" type="ORF">SAMN05421734_11516</name>
</gene>
<dbReference type="InterPro" id="IPR010712">
    <property type="entry name" value="Arsenical-R_ArsD"/>
</dbReference>